<dbReference type="InterPro" id="IPR017871">
    <property type="entry name" value="ABC_transporter-like_CS"/>
</dbReference>
<dbReference type="PROSITE" id="PS00211">
    <property type="entry name" value="ABC_TRANSPORTER_1"/>
    <property type="match status" value="1"/>
</dbReference>
<dbReference type="Proteomes" id="UP000031980">
    <property type="component" value="Unassembled WGS sequence"/>
</dbReference>
<dbReference type="PROSITE" id="PS50893">
    <property type="entry name" value="ABC_TRANSPORTER_2"/>
    <property type="match status" value="2"/>
</dbReference>
<dbReference type="PANTHER" id="PTHR42855:SF2">
    <property type="entry name" value="DRUG RESISTANCE ABC TRANSPORTER,ATP-BINDING PROTEIN"/>
    <property type="match status" value="1"/>
</dbReference>
<dbReference type="EMBL" id="JPIU01000037">
    <property type="protein sequence ID" value="KIO45721.1"/>
    <property type="molecule type" value="Genomic_DNA"/>
</dbReference>
<comment type="caution">
    <text evidence="6">The sequence shown here is derived from an EMBL/GenBank/DDBJ whole genome shotgun (WGS) entry which is preliminary data.</text>
</comment>
<dbReference type="CDD" id="cd03221">
    <property type="entry name" value="ABCF_EF-3"/>
    <property type="match status" value="2"/>
</dbReference>
<evidence type="ECO:0000313" key="6">
    <source>
        <dbReference type="EMBL" id="KIO45721.1"/>
    </source>
</evidence>
<feature type="domain" description="ABC transporter" evidence="4">
    <location>
        <begin position="3"/>
        <end position="237"/>
    </location>
</feature>
<proteinExistence type="predicted"/>
<evidence type="ECO:0000313" key="5">
    <source>
        <dbReference type="EMBL" id="KIO43558.1"/>
    </source>
</evidence>
<evidence type="ECO:0000256" key="3">
    <source>
        <dbReference type="SAM" id="Coils"/>
    </source>
</evidence>
<dbReference type="SMART" id="SM00382">
    <property type="entry name" value="AAA"/>
    <property type="match status" value="2"/>
</dbReference>
<evidence type="ECO:0000259" key="4">
    <source>
        <dbReference type="PROSITE" id="PS50893"/>
    </source>
</evidence>
<evidence type="ECO:0000256" key="1">
    <source>
        <dbReference type="ARBA" id="ARBA00022741"/>
    </source>
</evidence>
<reference evidence="5 7" key="2">
    <citation type="submission" date="2014-07" db="EMBL/GenBank/DDBJ databases">
        <title>Porphyromonadaceae bacterium OUH 334697 = ATCC BAA-2682 = DSM 28341 draft genome.</title>
        <authorList>
            <person name="Sydenham T.V."/>
            <person name="Hasman H."/>
            <person name="Justesen U.S."/>
        </authorList>
    </citation>
    <scope>NUCLEOTIDE SEQUENCE [LARGE SCALE GENOMIC DNA]</scope>
    <source>
        <strain evidence="5 7">OUH 334697</strain>
    </source>
</reference>
<dbReference type="InterPro" id="IPR003439">
    <property type="entry name" value="ABC_transporter-like_ATP-bd"/>
</dbReference>
<dbReference type="InterPro" id="IPR027417">
    <property type="entry name" value="P-loop_NTPase"/>
</dbReference>
<dbReference type="PANTHER" id="PTHR42855">
    <property type="entry name" value="ABC TRANSPORTER ATP-BINDING SUBUNIT"/>
    <property type="match status" value="1"/>
</dbReference>
<accession>A0A0C3RFV7</accession>
<reference evidence="6 8" key="1">
    <citation type="submission" date="2014-07" db="EMBL/GenBank/DDBJ databases">
        <title>Porphyromonadaceae bacterium OUH 308042 = ATCC BAA-2681 = DSM 28342 draft genome.</title>
        <authorList>
            <person name="Sydenham T.V."/>
            <person name="Hasman H."/>
            <person name="Justensen U.S."/>
        </authorList>
    </citation>
    <scope>NUCLEOTIDE SEQUENCE [LARGE SCALE GENOMIC DNA]</scope>
    <source>
        <strain evidence="6 8">OUH 308042</strain>
    </source>
</reference>
<dbReference type="Pfam" id="PF00005">
    <property type="entry name" value="ABC_tran"/>
    <property type="match status" value="2"/>
</dbReference>
<dbReference type="Proteomes" id="UP000031937">
    <property type="component" value="Unassembled WGS sequence"/>
</dbReference>
<dbReference type="GO" id="GO:0005524">
    <property type="term" value="F:ATP binding"/>
    <property type="evidence" value="ECO:0007669"/>
    <property type="project" value="UniProtKB-KW"/>
</dbReference>
<feature type="domain" description="ABC transporter" evidence="4">
    <location>
        <begin position="339"/>
        <end position="528"/>
    </location>
</feature>
<evidence type="ECO:0000256" key="2">
    <source>
        <dbReference type="ARBA" id="ARBA00022840"/>
    </source>
</evidence>
<sequence length="528" mass="60106">MSIVVRRLTYRHADKEMLFQDLSFAVKRGQKVAFVGNNGTGKSTLMRVINGELSAVSGEIICNGTTYHVPQHFGQYDHLTIAEVLQIDKKLTALRAITGGDVSEEHFTVLGEDWDIEERARTALEIWDLEYVSLFRPLASLSGGEKTRVLLAGIHLHSPEIILLDEPTNHLDSECRERLYGLILNAKATIVVISHDRVLLNLMSSIYELDRRGITYYNGNYDFYKTQKETLIHALYSQLDEKEKELRLARKVARETVERKLKLDARGEKRSAKKGVSRMAMNTLKDRAEKSTSSLKGVHEERQRGITEKLTEVRACLPDIKSMKVDFKTSSLHTGKILITARHINFAYSSVPLWEKDLDFLIKSGDRVLIRGKNGSGKTTLLRLMTGELNPSRGALTLEDFKYVYLDQEYSIVKNDLSVFEQVRRFTAVRQEHEIKTILNRFLFPMPVWEKSCRKLSGGEKMKLALCCLMVSADTPDVFILDEPTNNIDMQNVEILTATVKDFRGTVLVISHDPYFVEQIGVDYTINL</sequence>
<keyword evidence="1" id="KW-0547">Nucleotide-binding</keyword>
<feature type="coiled-coil region" evidence="3">
    <location>
        <begin position="232"/>
        <end position="259"/>
    </location>
</feature>
<keyword evidence="3" id="KW-0175">Coiled coil</keyword>
<dbReference type="RefSeq" id="WP_041503762.1">
    <property type="nucleotide sequence ID" value="NZ_JPIT01000031.1"/>
</dbReference>
<keyword evidence="2 6" id="KW-0067">ATP-binding</keyword>
<keyword evidence="8" id="KW-1185">Reference proteome</keyword>
<evidence type="ECO:0000313" key="8">
    <source>
        <dbReference type="Proteomes" id="UP000031980"/>
    </source>
</evidence>
<dbReference type="InterPro" id="IPR003593">
    <property type="entry name" value="AAA+_ATPase"/>
</dbReference>
<dbReference type="InterPro" id="IPR051309">
    <property type="entry name" value="ABCF_ATPase"/>
</dbReference>
<protein>
    <submittedName>
        <fullName evidence="6">ABC transporter ATP-binding protein</fullName>
    </submittedName>
</protein>
<dbReference type="Gene3D" id="3.40.50.300">
    <property type="entry name" value="P-loop containing nucleotide triphosphate hydrolases"/>
    <property type="match status" value="2"/>
</dbReference>
<organism evidence="6 8">
    <name type="scientific">Sanguibacteroides justesenii</name>
    <dbReference type="NCBI Taxonomy" id="1547597"/>
    <lineage>
        <taxon>Bacteria</taxon>
        <taxon>Pseudomonadati</taxon>
        <taxon>Bacteroidota</taxon>
        <taxon>Bacteroidia</taxon>
        <taxon>Bacteroidales</taxon>
        <taxon>Porphyromonadaceae</taxon>
        <taxon>Sanguibacteroides</taxon>
    </lineage>
</organism>
<dbReference type="AlphaFoldDB" id="A0A0C3RFV7"/>
<evidence type="ECO:0000313" key="7">
    <source>
        <dbReference type="Proteomes" id="UP000031937"/>
    </source>
</evidence>
<dbReference type="FunFam" id="3.40.50.300:FF:001320">
    <property type="entry name" value="Heme ABC transporter ATP-binding protein"/>
    <property type="match status" value="1"/>
</dbReference>
<gene>
    <name evidence="6" type="ORF">BA92_04485</name>
    <name evidence="5" type="ORF">IE90_10550</name>
</gene>
<dbReference type="GO" id="GO:0016887">
    <property type="term" value="F:ATP hydrolysis activity"/>
    <property type="evidence" value="ECO:0007669"/>
    <property type="project" value="InterPro"/>
</dbReference>
<name>A0A0C3RFV7_9PORP</name>
<dbReference type="SUPFAM" id="SSF52540">
    <property type="entry name" value="P-loop containing nucleoside triphosphate hydrolases"/>
    <property type="match status" value="2"/>
</dbReference>
<dbReference type="EMBL" id="JPIT01000031">
    <property type="protein sequence ID" value="KIO43558.1"/>
    <property type="molecule type" value="Genomic_DNA"/>
</dbReference>